<name>G6B046_9BACT</name>
<sequence length="446" mass="49423">MKKNISYIVLTAIIIGIIVVTQPWKLGRTLHNEGTDTTAVQLENCLPAEGNESIRIVPVKTCIYMENSGSMDGYVNLNSEFKDALGKIIVKSNNCSSSTDLFFVNDAIYDVQQTALKGDINNFVSQLNASNMKVGATGSSNINKIFKMVLDKTVNDTVSILFSDFVYSIKGTDVSSQISNAKNATMGAFMDAIKRNPDFATIILQCSSQFQGKYYDRNDHPIPFVGTRPYYIFIMGPYDKLKYLDEKLALNNSNTGIPGLTNKYLLSSKTWTLDENTVQALTTSYTNSLLIKPDRNGFDIDFFKFDHSNSNWDFAYALGLSNLFVDGSYLTDKNNYEVEPGDVSVIKAEYTKDPAALSEVAQFSSPLVLQFSMERTVKTPNMKVRLINKIPAWVSAADVADDQGAVPSPTQTFAIGSLIAGVYEAYQSQTSGKPIFEFEVKINKYK</sequence>
<dbReference type="GeneID" id="78337764"/>
<dbReference type="AlphaFoldDB" id="G6B046"/>
<keyword evidence="1" id="KW-1133">Transmembrane helix</keyword>
<keyword evidence="1" id="KW-0812">Transmembrane</keyword>
<dbReference type="RefSeq" id="WP_007901652.1">
    <property type="nucleotide sequence ID" value="NZ_JH379450.1"/>
</dbReference>
<evidence type="ECO:0000256" key="1">
    <source>
        <dbReference type="SAM" id="Phobius"/>
    </source>
</evidence>
<reference evidence="2 3" key="1">
    <citation type="submission" date="2011-08" db="EMBL/GenBank/DDBJ databases">
        <authorList>
            <person name="Weinstock G."/>
            <person name="Sodergren E."/>
            <person name="Clifton S."/>
            <person name="Fulton L."/>
            <person name="Fulton B."/>
            <person name="Courtney L."/>
            <person name="Fronick C."/>
            <person name="Harrison M."/>
            <person name="Strong C."/>
            <person name="Farmer C."/>
            <person name="Delahaunty K."/>
            <person name="Markovic C."/>
            <person name="Hall O."/>
            <person name="Minx P."/>
            <person name="Tomlinson C."/>
            <person name="Mitreva M."/>
            <person name="Hou S."/>
            <person name="Chen J."/>
            <person name="Wollam A."/>
            <person name="Pepin K.H."/>
            <person name="Johnson M."/>
            <person name="Bhonagiri V."/>
            <person name="Zhang X."/>
            <person name="Suruliraj S."/>
            <person name="Warren W."/>
            <person name="Chinwalla A."/>
            <person name="Mardis E.R."/>
            <person name="Wilson R.K."/>
        </authorList>
    </citation>
    <scope>NUCLEOTIDE SEQUENCE [LARGE SCALE GENOMIC DNA]</scope>
    <source>
        <strain evidence="2 3">DSM 18206</strain>
    </source>
</reference>
<dbReference type="Proteomes" id="UP000004407">
    <property type="component" value="Unassembled WGS sequence"/>
</dbReference>
<dbReference type="PATRIC" id="fig|1002367.3.peg.1826"/>
<keyword evidence="1" id="KW-0472">Membrane</keyword>
<comment type="caution">
    <text evidence="2">The sequence shown here is derived from an EMBL/GenBank/DDBJ whole genome shotgun (WGS) entry which is preliminary data.</text>
</comment>
<dbReference type="EMBL" id="AFZZ01000194">
    <property type="protein sequence ID" value="EHJ37954.1"/>
    <property type="molecule type" value="Genomic_DNA"/>
</dbReference>
<accession>G6B046</accession>
<protein>
    <submittedName>
        <fullName evidence="2">Uncharacterized protein</fullName>
    </submittedName>
</protein>
<gene>
    <name evidence="2" type="ORF">HMPREF0673_02263</name>
</gene>
<feature type="transmembrane region" description="Helical" evidence="1">
    <location>
        <begin position="7"/>
        <end position="24"/>
    </location>
</feature>
<organism evidence="2 3">
    <name type="scientific">Leyella stercorea DSM 18206</name>
    <dbReference type="NCBI Taxonomy" id="1002367"/>
    <lineage>
        <taxon>Bacteria</taxon>
        <taxon>Pseudomonadati</taxon>
        <taxon>Bacteroidota</taxon>
        <taxon>Bacteroidia</taxon>
        <taxon>Bacteroidales</taxon>
        <taxon>Prevotellaceae</taxon>
        <taxon>Leyella</taxon>
    </lineage>
</organism>
<dbReference type="eggNOG" id="ENOG5031DBH">
    <property type="taxonomic scope" value="Bacteria"/>
</dbReference>
<evidence type="ECO:0000313" key="2">
    <source>
        <dbReference type="EMBL" id="EHJ37954.1"/>
    </source>
</evidence>
<evidence type="ECO:0000313" key="3">
    <source>
        <dbReference type="Proteomes" id="UP000004407"/>
    </source>
</evidence>
<dbReference type="HOGENOM" id="CLU_042036_0_0_10"/>
<proteinExistence type="predicted"/>